<dbReference type="PANTHER" id="PTHR34391:SF1">
    <property type="entry name" value="UPF0658 GOLGI APPARATUS MEMBRANE PROTEIN C1952.10C-RELATED"/>
    <property type="match status" value="1"/>
</dbReference>
<keyword evidence="2" id="KW-0472">Membrane</keyword>
<sequence length="312" mass="33731">MVSYSGLQIWQHDQLVKEIEIPAEVLIDLDDKTTQMILFSQLGVQIAACLGITLLTWRLYSEFGWLVFQKLEMMKEYRLLFTLLKLDAFFFFGYAIQVAALTDKHWQKGLEEIAFAIPLSGVIILLGFCATLTGDESTDPYFFSRKTMTVFAALTLFMTVLALVYAIVMLYNFNKGLKEAMQQYRVRRSGTIRSVTPSTRRASVNGGAGGYGTTAGGGGGSLQNSHHGSAAGLGGSGDVNVIESGGRRMSNYQSNGGISGMVGHGPGFSGGNGASGGGGGGRRSSKRVSRRSLLHCESTVAVPAMVERWHIE</sequence>
<dbReference type="Proteomes" id="UP001194696">
    <property type="component" value="Unassembled WGS sequence"/>
</dbReference>
<keyword evidence="4" id="KW-1185">Reference proteome</keyword>
<gene>
    <name evidence="3" type="ORF">BGZ96_006527</name>
</gene>
<accession>A0ABQ7K3K3</accession>
<feature type="transmembrane region" description="Helical" evidence="2">
    <location>
        <begin position="113"/>
        <end position="133"/>
    </location>
</feature>
<dbReference type="InterPro" id="IPR040410">
    <property type="entry name" value="UPF0658_Golgi"/>
</dbReference>
<name>A0ABQ7K3K3_9FUNG</name>
<dbReference type="EMBL" id="JAAAIM010000316">
    <property type="protein sequence ID" value="KAG0289987.1"/>
    <property type="molecule type" value="Genomic_DNA"/>
</dbReference>
<feature type="region of interest" description="Disordered" evidence="1">
    <location>
        <begin position="265"/>
        <end position="291"/>
    </location>
</feature>
<feature type="transmembrane region" description="Helical" evidence="2">
    <location>
        <begin position="42"/>
        <end position="60"/>
    </location>
</feature>
<dbReference type="PANTHER" id="PTHR34391">
    <property type="entry name" value="UPF0658 GOLGI APPARATUS MEMBRANE PROTEIN C1952.10C-RELATED"/>
    <property type="match status" value="1"/>
</dbReference>
<evidence type="ECO:0000256" key="1">
    <source>
        <dbReference type="SAM" id="MobiDB-lite"/>
    </source>
</evidence>
<proteinExistence type="predicted"/>
<keyword evidence="2" id="KW-1133">Transmembrane helix</keyword>
<keyword evidence="2" id="KW-0812">Transmembrane</keyword>
<feature type="compositionally biased region" description="Gly residues" evidence="1">
    <location>
        <begin position="265"/>
        <end position="282"/>
    </location>
</feature>
<comment type="caution">
    <text evidence="3">The sequence shown here is derived from an EMBL/GenBank/DDBJ whole genome shotgun (WGS) entry which is preliminary data.</text>
</comment>
<evidence type="ECO:0000313" key="4">
    <source>
        <dbReference type="Proteomes" id="UP001194696"/>
    </source>
</evidence>
<organism evidence="3 4">
    <name type="scientific">Linnemannia gamsii</name>
    <dbReference type="NCBI Taxonomy" id="64522"/>
    <lineage>
        <taxon>Eukaryota</taxon>
        <taxon>Fungi</taxon>
        <taxon>Fungi incertae sedis</taxon>
        <taxon>Mucoromycota</taxon>
        <taxon>Mortierellomycotina</taxon>
        <taxon>Mortierellomycetes</taxon>
        <taxon>Mortierellales</taxon>
        <taxon>Mortierellaceae</taxon>
        <taxon>Linnemannia</taxon>
    </lineage>
</organism>
<feature type="transmembrane region" description="Helical" evidence="2">
    <location>
        <begin position="80"/>
        <end position="101"/>
    </location>
</feature>
<protein>
    <submittedName>
        <fullName evidence="3">Uncharacterized protein</fullName>
    </submittedName>
</protein>
<feature type="transmembrane region" description="Helical" evidence="2">
    <location>
        <begin position="153"/>
        <end position="173"/>
    </location>
</feature>
<evidence type="ECO:0000256" key="2">
    <source>
        <dbReference type="SAM" id="Phobius"/>
    </source>
</evidence>
<evidence type="ECO:0000313" key="3">
    <source>
        <dbReference type="EMBL" id="KAG0289987.1"/>
    </source>
</evidence>
<reference evidence="3 4" key="1">
    <citation type="journal article" date="2020" name="Fungal Divers.">
        <title>Resolving the Mortierellaceae phylogeny through synthesis of multi-gene phylogenetics and phylogenomics.</title>
        <authorList>
            <person name="Vandepol N."/>
            <person name="Liber J."/>
            <person name="Desiro A."/>
            <person name="Na H."/>
            <person name="Kennedy M."/>
            <person name="Barry K."/>
            <person name="Grigoriev I.V."/>
            <person name="Miller A.N."/>
            <person name="O'Donnell K."/>
            <person name="Stajich J.E."/>
            <person name="Bonito G."/>
        </authorList>
    </citation>
    <scope>NUCLEOTIDE SEQUENCE [LARGE SCALE GENOMIC DNA]</scope>
    <source>
        <strain evidence="3 4">AD045</strain>
    </source>
</reference>